<sequence>MKTIRPTSFPKDPFIDTTAVVAQAIKAARTQAGLRLADAALLARVSLQTLVDVEAGKPGVSLGKVLQIADAIGVSFFAIPSSRREQIRHQLAHLNEGTE</sequence>
<evidence type="ECO:0000313" key="2">
    <source>
        <dbReference type="EMBL" id="RJG06078.1"/>
    </source>
</evidence>
<gene>
    <name evidence="2" type="ORF">D3870_08700</name>
</gene>
<dbReference type="AlphaFoldDB" id="A0A418X0Q7"/>
<dbReference type="Proteomes" id="UP000285190">
    <property type="component" value="Unassembled WGS sequence"/>
</dbReference>
<comment type="caution">
    <text evidence="2">The sequence shown here is derived from an EMBL/GenBank/DDBJ whole genome shotgun (WGS) entry which is preliminary data.</text>
</comment>
<dbReference type="Gene3D" id="1.10.260.40">
    <property type="entry name" value="lambda repressor-like DNA-binding domains"/>
    <property type="match status" value="1"/>
</dbReference>
<accession>A0A418X0Q7</accession>
<evidence type="ECO:0000259" key="1">
    <source>
        <dbReference type="PROSITE" id="PS50943"/>
    </source>
</evidence>
<dbReference type="PROSITE" id="PS50943">
    <property type="entry name" value="HTH_CROC1"/>
    <property type="match status" value="1"/>
</dbReference>
<dbReference type="EMBL" id="QYUN01000002">
    <property type="protein sequence ID" value="RJG06078.1"/>
    <property type="molecule type" value="Genomic_DNA"/>
</dbReference>
<dbReference type="SUPFAM" id="SSF47413">
    <property type="entry name" value="lambda repressor-like DNA-binding domains"/>
    <property type="match status" value="1"/>
</dbReference>
<dbReference type="Pfam" id="PF01381">
    <property type="entry name" value="HTH_3"/>
    <property type="match status" value="1"/>
</dbReference>
<proteinExistence type="predicted"/>
<keyword evidence="3" id="KW-1185">Reference proteome</keyword>
<dbReference type="GO" id="GO:0003677">
    <property type="term" value="F:DNA binding"/>
    <property type="evidence" value="ECO:0007669"/>
    <property type="project" value="InterPro"/>
</dbReference>
<evidence type="ECO:0000313" key="3">
    <source>
        <dbReference type="Proteomes" id="UP000285190"/>
    </source>
</evidence>
<dbReference type="InterPro" id="IPR010982">
    <property type="entry name" value="Lambda_DNA-bd_dom_sf"/>
</dbReference>
<reference evidence="2 3" key="1">
    <citation type="submission" date="2018-09" db="EMBL/GenBank/DDBJ databases">
        <authorList>
            <person name="Zhu H."/>
        </authorList>
    </citation>
    <scope>NUCLEOTIDE SEQUENCE [LARGE SCALE GENOMIC DNA]</scope>
    <source>
        <strain evidence="2 3">K2R10-39</strain>
    </source>
</reference>
<name>A0A418X0Q7_9BURK</name>
<dbReference type="SMART" id="SM00530">
    <property type="entry name" value="HTH_XRE"/>
    <property type="match status" value="1"/>
</dbReference>
<dbReference type="RefSeq" id="WP_119738330.1">
    <property type="nucleotide sequence ID" value="NZ_QYUN01000002.1"/>
</dbReference>
<dbReference type="InterPro" id="IPR001387">
    <property type="entry name" value="Cro/C1-type_HTH"/>
</dbReference>
<organism evidence="2 3">
    <name type="scientific">Noviherbaspirillum cavernae</name>
    <dbReference type="NCBI Taxonomy" id="2320862"/>
    <lineage>
        <taxon>Bacteria</taxon>
        <taxon>Pseudomonadati</taxon>
        <taxon>Pseudomonadota</taxon>
        <taxon>Betaproteobacteria</taxon>
        <taxon>Burkholderiales</taxon>
        <taxon>Oxalobacteraceae</taxon>
        <taxon>Noviherbaspirillum</taxon>
    </lineage>
</organism>
<dbReference type="CDD" id="cd00093">
    <property type="entry name" value="HTH_XRE"/>
    <property type="match status" value="1"/>
</dbReference>
<protein>
    <submittedName>
        <fullName evidence="2">Helix-turn-helix domain-containing protein</fullName>
    </submittedName>
</protein>
<feature type="domain" description="HTH cro/C1-type" evidence="1">
    <location>
        <begin position="25"/>
        <end position="79"/>
    </location>
</feature>
<dbReference type="OrthoDB" id="9156307at2"/>